<evidence type="ECO:0000313" key="2">
    <source>
        <dbReference type="EMBL" id="OEK05716.1"/>
    </source>
</evidence>
<accession>A0A1E5T2Y4</accession>
<gene>
    <name evidence="2" type="ORF">BFP71_06225</name>
</gene>
<dbReference type="InterPro" id="IPR037523">
    <property type="entry name" value="VOC_core"/>
</dbReference>
<organism evidence="2 3">
    <name type="scientific">Roseivirga misakiensis</name>
    <dbReference type="NCBI Taxonomy" id="1563681"/>
    <lineage>
        <taxon>Bacteria</taxon>
        <taxon>Pseudomonadati</taxon>
        <taxon>Bacteroidota</taxon>
        <taxon>Cytophagia</taxon>
        <taxon>Cytophagales</taxon>
        <taxon>Roseivirgaceae</taxon>
        <taxon>Roseivirga</taxon>
    </lineage>
</organism>
<name>A0A1E5T2Y4_9BACT</name>
<dbReference type="OrthoDB" id="9798201at2"/>
<dbReference type="SUPFAM" id="SSF54593">
    <property type="entry name" value="Glyoxalase/Bleomycin resistance protein/Dihydroxybiphenyl dioxygenase"/>
    <property type="match status" value="1"/>
</dbReference>
<proteinExistence type="predicted"/>
<dbReference type="EMBL" id="MDGQ01000004">
    <property type="protein sequence ID" value="OEK05716.1"/>
    <property type="molecule type" value="Genomic_DNA"/>
</dbReference>
<dbReference type="InterPro" id="IPR004360">
    <property type="entry name" value="Glyas_Fos-R_dOase_dom"/>
</dbReference>
<feature type="domain" description="VOC" evidence="1">
    <location>
        <begin position="8"/>
        <end position="123"/>
    </location>
</feature>
<dbReference type="RefSeq" id="WP_069834634.1">
    <property type="nucleotide sequence ID" value="NZ_MDGQ01000004.1"/>
</dbReference>
<evidence type="ECO:0000313" key="3">
    <source>
        <dbReference type="Proteomes" id="UP000095552"/>
    </source>
</evidence>
<dbReference type="Pfam" id="PF00903">
    <property type="entry name" value="Glyoxalase"/>
    <property type="match status" value="1"/>
</dbReference>
<protein>
    <recommendedName>
        <fullName evidence="1">VOC domain-containing protein</fullName>
    </recommendedName>
</protein>
<dbReference type="InterPro" id="IPR029068">
    <property type="entry name" value="Glyas_Bleomycin-R_OHBP_Dase"/>
</dbReference>
<keyword evidence="3" id="KW-1185">Reference proteome</keyword>
<dbReference type="AlphaFoldDB" id="A0A1E5T2Y4"/>
<dbReference type="Gene3D" id="3.10.180.10">
    <property type="entry name" value="2,3-Dihydroxybiphenyl 1,2-Dioxygenase, domain 1"/>
    <property type="match status" value="1"/>
</dbReference>
<dbReference type="STRING" id="1563681.BFP71_06225"/>
<dbReference type="Proteomes" id="UP000095552">
    <property type="component" value="Unassembled WGS sequence"/>
</dbReference>
<dbReference type="PROSITE" id="PS51819">
    <property type="entry name" value="VOC"/>
    <property type="match status" value="1"/>
</dbReference>
<reference evidence="2 3" key="1">
    <citation type="submission" date="2016-08" db="EMBL/GenBank/DDBJ databases">
        <title>Draft genome of Fabibacter sp. strain SK-8.</title>
        <authorList>
            <person name="Wong S.-K."/>
            <person name="Hamasaki K."/>
            <person name="Yoshizawa S."/>
        </authorList>
    </citation>
    <scope>NUCLEOTIDE SEQUENCE [LARGE SCALE GENOMIC DNA]</scope>
    <source>
        <strain evidence="2 3">SK-8</strain>
    </source>
</reference>
<evidence type="ECO:0000259" key="1">
    <source>
        <dbReference type="PROSITE" id="PS51819"/>
    </source>
</evidence>
<comment type="caution">
    <text evidence="2">The sequence shown here is derived from an EMBL/GenBank/DDBJ whole genome shotgun (WGS) entry which is preliminary data.</text>
</comment>
<sequence length="125" mass="14387">MSENKPPLLSHFAAVFPVENVTDTLAWYEEKLGFTIDFKWQNPPTYAVISREEIKIHITEKDDDYKPSKEHTAIYIFVHDVDALFAEFKAEGLVNGELQNAEYGMRDFDLIDLNGFKLSFGQSTH</sequence>